<dbReference type="EMBL" id="ML220126">
    <property type="protein sequence ID" value="TGZ80124.1"/>
    <property type="molecule type" value="Genomic_DNA"/>
</dbReference>
<dbReference type="InParanoid" id="A0A4S2MUF2"/>
<evidence type="ECO:0000313" key="2">
    <source>
        <dbReference type="EMBL" id="TGZ80124.1"/>
    </source>
</evidence>
<name>A0A4S2MUF2_9PEZI</name>
<evidence type="ECO:0000313" key="3">
    <source>
        <dbReference type="Proteomes" id="UP000298138"/>
    </source>
</evidence>
<dbReference type="OrthoDB" id="3533623at2759"/>
<feature type="region of interest" description="Disordered" evidence="1">
    <location>
        <begin position="266"/>
        <end position="291"/>
    </location>
</feature>
<dbReference type="Proteomes" id="UP000298138">
    <property type="component" value="Unassembled WGS sequence"/>
</dbReference>
<feature type="compositionally biased region" description="Polar residues" evidence="1">
    <location>
        <begin position="272"/>
        <end position="289"/>
    </location>
</feature>
<dbReference type="AlphaFoldDB" id="A0A4S2MUF2"/>
<evidence type="ECO:0000256" key="1">
    <source>
        <dbReference type="SAM" id="MobiDB-lite"/>
    </source>
</evidence>
<proteinExistence type="predicted"/>
<organism evidence="2 3">
    <name type="scientific">Ascodesmis nigricans</name>
    <dbReference type="NCBI Taxonomy" id="341454"/>
    <lineage>
        <taxon>Eukaryota</taxon>
        <taxon>Fungi</taxon>
        <taxon>Dikarya</taxon>
        <taxon>Ascomycota</taxon>
        <taxon>Pezizomycotina</taxon>
        <taxon>Pezizomycetes</taxon>
        <taxon>Pezizales</taxon>
        <taxon>Ascodesmidaceae</taxon>
        <taxon>Ascodesmis</taxon>
    </lineage>
</organism>
<protein>
    <submittedName>
        <fullName evidence="2">Uncharacterized protein</fullName>
    </submittedName>
</protein>
<reference evidence="2 3" key="1">
    <citation type="submission" date="2019-04" db="EMBL/GenBank/DDBJ databases">
        <title>Comparative genomics and transcriptomics to analyze fruiting body development in filamentous ascomycetes.</title>
        <authorList>
            <consortium name="DOE Joint Genome Institute"/>
            <person name="Lutkenhaus R."/>
            <person name="Traeger S."/>
            <person name="Breuer J."/>
            <person name="Kuo A."/>
            <person name="Lipzen A."/>
            <person name="Pangilinan J."/>
            <person name="Dilworth D."/>
            <person name="Sandor L."/>
            <person name="Poggeler S."/>
            <person name="Barry K."/>
            <person name="Grigoriev I.V."/>
            <person name="Nowrousian M."/>
        </authorList>
    </citation>
    <scope>NUCLEOTIDE SEQUENCE [LARGE SCALE GENOMIC DNA]</scope>
    <source>
        <strain evidence="2 3">CBS 389.68</strain>
    </source>
</reference>
<keyword evidence="3" id="KW-1185">Reference proteome</keyword>
<gene>
    <name evidence="2" type="ORF">EX30DRAFT_349592</name>
</gene>
<sequence length="332" mass="37485">MSQYPSVPASPTDGTAVNWILDHTMTHSEDYQTTLPLQTIYELNCMTTGQTTADFKAALMEHISQLPAQPSHLPAICYTKFIDRCFPPDHEYVEFDNALRALDYIRDLEMRRKKELEKAMRYKGENDKKIITLRARASKLDMQYAKVLTGIRRYTLMHELSAPEFNKYNCIALLNTLYPINEAAINHHLTAELLAQQRRALWKYIIAVEKNGASVLKTAYEANGGWAAVSATTSSYCRSAVDVIEKAEQCARPTSFGSFVSDSSVEDLADSRPSTGRRNTTDSCESSVFESDGPIRNSKLDKLVKGLRKLSTKKSFYNADWMSSNEDFKARS</sequence>
<accession>A0A4S2MUF2</accession>